<evidence type="ECO:0000256" key="4">
    <source>
        <dbReference type="ARBA" id="ARBA00022833"/>
    </source>
</evidence>
<evidence type="ECO:0000256" key="5">
    <source>
        <dbReference type="ARBA" id="ARBA00023049"/>
    </source>
</evidence>
<accession>A0A815MDT2</accession>
<dbReference type="PANTHER" id="PTHR10127">
    <property type="entry name" value="DISCOIDIN, CUB, EGF, LAMININ , AND ZINC METALLOPROTEASE DOMAIN CONTAINING"/>
    <property type="match status" value="1"/>
</dbReference>
<feature type="binding site" evidence="6">
    <location>
        <position position="158"/>
    </location>
    <ligand>
        <name>Zn(2+)</name>
        <dbReference type="ChEBI" id="CHEBI:29105"/>
        <note>catalytic</note>
    </ligand>
</feature>
<comment type="cofactor">
    <cofactor evidence="6">
        <name>Zn(2+)</name>
        <dbReference type="ChEBI" id="CHEBI:29105"/>
    </cofactor>
    <text evidence="6">Binds 1 zinc ion per subunit.</text>
</comment>
<reference evidence="10" key="1">
    <citation type="submission" date="2021-02" db="EMBL/GenBank/DDBJ databases">
        <authorList>
            <person name="Nowell W R."/>
        </authorList>
    </citation>
    <scope>NUCLEOTIDE SEQUENCE</scope>
</reference>
<keyword evidence="1 6" id="KW-0645">Protease</keyword>
<dbReference type="GO" id="GO:0006508">
    <property type="term" value="P:proteolysis"/>
    <property type="evidence" value="ECO:0007669"/>
    <property type="project" value="UniProtKB-KW"/>
</dbReference>
<gene>
    <name evidence="9" type="ORF">EDS130_LOCUS26461</name>
    <name evidence="10" type="ORF">XAT740_LOCUS35233</name>
</gene>
<evidence type="ECO:0000313" key="9">
    <source>
        <dbReference type="EMBL" id="CAF1221878.1"/>
    </source>
</evidence>
<feature type="binding site" evidence="6">
    <location>
        <position position="162"/>
    </location>
    <ligand>
        <name>Zn(2+)</name>
        <dbReference type="ChEBI" id="CHEBI:29105"/>
        <note>catalytic</note>
    </ligand>
</feature>
<dbReference type="Proteomes" id="UP000663852">
    <property type="component" value="Unassembled WGS sequence"/>
</dbReference>
<keyword evidence="11" id="KW-1185">Reference proteome</keyword>
<evidence type="ECO:0000313" key="10">
    <source>
        <dbReference type="EMBL" id="CAF1421173.1"/>
    </source>
</evidence>
<proteinExistence type="predicted"/>
<dbReference type="PROSITE" id="PS51864">
    <property type="entry name" value="ASTACIN"/>
    <property type="match status" value="1"/>
</dbReference>
<comment type="caution">
    <text evidence="10">The sequence shown here is derived from an EMBL/GenBank/DDBJ whole genome shotgun (WGS) entry which is preliminary data.</text>
</comment>
<sequence length="268" mass="30309">MFTPILVTFSLFFTVVFNTPIPKSIESGVDYEWLGGGFEGDMIFHDGFDPTIESTSRGVAIWGPRRWSKNTVPYDLSLIINAGHRKIIEDAMATLTRITSSPVTGKACITFRPKLPNERNILKVNYGTGCSATVGFSYAPNEMSLAYPGCFHSGIIQHELMHVIGQYRTESFYHEQSRPDRDLYVDVKLANVEKGHEHNFNKYRWGNMVLNQNTTYDYESIMHYGANYFSSNGQPTMTPKQPGARIGQRDRLSAIDIAEIRSFYSCSD</sequence>
<keyword evidence="4 6" id="KW-0862">Zinc</keyword>
<dbReference type="CDD" id="cd04280">
    <property type="entry name" value="ZnMc_astacin_like"/>
    <property type="match status" value="1"/>
</dbReference>
<organism evidence="10 11">
    <name type="scientific">Adineta ricciae</name>
    <name type="common">Rotifer</name>
    <dbReference type="NCBI Taxonomy" id="249248"/>
    <lineage>
        <taxon>Eukaryota</taxon>
        <taxon>Metazoa</taxon>
        <taxon>Spiralia</taxon>
        <taxon>Gnathifera</taxon>
        <taxon>Rotifera</taxon>
        <taxon>Eurotatoria</taxon>
        <taxon>Bdelloidea</taxon>
        <taxon>Adinetida</taxon>
        <taxon>Adinetidae</taxon>
        <taxon>Adineta</taxon>
    </lineage>
</organism>
<evidence type="ECO:0000256" key="2">
    <source>
        <dbReference type="ARBA" id="ARBA00022723"/>
    </source>
</evidence>
<keyword evidence="2 6" id="KW-0479">Metal-binding</keyword>
<protein>
    <recommendedName>
        <fullName evidence="8">Peptidase M12A domain-containing protein</fullName>
    </recommendedName>
</protein>
<dbReference type="InterPro" id="IPR034035">
    <property type="entry name" value="Astacin-like_dom"/>
</dbReference>
<dbReference type="EMBL" id="CAJNOR010003513">
    <property type="protein sequence ID" value="CAF1421173.1"/>
    <property type="molecule type" value="Genomic_DNA"/>
</dbReference>
<dbReference type="AlphaFoldDB" id="A0A815MDT2"/>
<dbReference type="OrthoDB" id="291007at2759"/>
<feature type="chain" id="PRO_5035606357" description="Peptidase M12A domain-containing protein" evidence="7">
    <location>
        <begin position="19"/>
        <end position="268"/>
    </location>
</feature>
<dbReference type="PANTHER" id="PTHR10127:SF780">
    <property type="entry name" value="METALLOENDOPEPTIDASE"/>
    <property type="match status" value="1"/>
</dbReference>
<evidence type="ECO:0000313" key="11">
    <source>
        <dbReference type="Proteomes" id="UP000663828"/>
    </source>
</evidence>
<dbReference type="InterPro" id="IPR001506">
    <property type="entry name" value="Peptidase_M12A"/>
</dbReference>
<evidence type="ECO:0000256" key="7">
    <source>
        <dbReference type="SAM" id="SignalP"/>
    </source>
</evidence>
<evidence type="ECO:0000256" key="3">
    <source>
        <dbReference type="ARBA" id="ARBA00022801"/>
    </source>
</evidence>
<dbReference type="Gene3D" id="3.40.390.10">
    <property type="entry name" value="Collagenase (Catalytic Domain)"/>
    <property type="match status" value="1"/>
</dbReference>
<feature type="domain" description="Peptidase M12A" evidence="8">
    <location>
        <begin position="59"/>
        <end position="267"/>
    </location>
</feature>
<evidence type="ECO:0000256" key="1">
    <source>
        <dbReference type="ARBA" id="ARBA00022670"/>
    </source>
</evidence>
<dbReference type="InterPro" id="IPR006026">
    <property type="entry name" value="Peptidase_Metallo"/>
</dbReference>
<evidence type="ECO:0000259" key="8">
    <source>
        <dbReference type="PROSITE" id="PS51864"/>
    </source>
</evidence>
<dbReference type="Pfam" id="PF01400">
    <property type="entry name" value="Astacin"/>
    <property type="match status" value="1"/>
</dbReference>
<dbReference type="SMART" id="SM00235">
    <property type="entry name" value="ZnMc"/>
    <property type="match status" value="1"/>
</dbReference>
<keyword evidence="5 6" id="KW-0482">Metalloprotease</keyword>
<feature type="binding site" evidence="6">
    <location>
        <position position="174"/>
    </location>
    <ligand>
        <name>Zn(2+)</name>
        <dbReference type="ChEBI" id="CHEBI:29105"/>
        <note>catalytic</note>
    </ligand>
</feature>
<evidence type="ECO:0000256" key="6">
    <source>
        <dbReference type="PROSITE-ProRule" id="PRU01211"/>
    </source>
</evidence>
<feature type="signal peptide" evidence="7">
    <location>
        <begin position="1"/>
        <end position="18"/>
    </location>
</feature>
<dbReference type="GO" id="GO:0008270">
    <property type="term" value="F:zinc ion binding"/>
    <property type="evidence" value="ECO:0007669"/>
    <property type="project" value="UniProtKB-UniRule"/>
</dbReference>
<dbReference type="SUPFAM" id="SSF55486">
    <property type="entry name" value="Metalloproteases ('zincins'), catalytic domain"/>
    <property type="match status" value="1"/>
</dbReference>
<dbReference type="GO" id="GO:0004222">
    <property type="term" value="F:metalloendopeptidase activity"/>
    <property type="evidence" value="ECO:0007669"/>
    <property type="project" value="UniProtKB-UniRule"/>
</dbReference>
<name>A0A815MDT2_ADIRI</name>
<comment type="caution">
    <text evidence="6">Lacks conserved residue(s) required for the propagation of feature annotation.</text>
</comment>
<dbReference type="Proteomes" id="UP000663828">
    <property type="component" value="Unassembled WGS sequence"/>
</dbReference>
<keyword evidence="7" id="KW-0732">Signal</keyword>
<dbReference type="EMBL" id="CAJNOJ010000161">
    <property type="protein sequence ID" value="CAF1221878.1"/>
    <property type="molecule type" value="Genomic_DNA"/>
</dbReference>
<keyword evidence="3 6" id="KW-0378">Hydrolase</keyword>
<dbReference type="InterPro" id="IPR024079">
    <property type="entry name" value="MetalloPept_cat_dom_sf"/>
</dbReference>
<feature type="active site" evidence="6">
    <location>
        <position position="159"/>
    </location>
</feature>